<evidence type="ECO:0000256" key="1">
    <source>
        <dbReference type="ARBA" id="ARBA00009713"/>
    </source>
</evidence>
<dbReference type="InterPro" id="IPR015943">
    <property type="entry name" value="WD40/YVTN_repeat-like_dom_sf"/>
</dbReference>
<dbReference type="Gene3D" id="2.130.10.10">
    <property type="entry name" value="YVTN repeat-like/Quinoprotein amine dehydrogenase"/>
    <property type="match status" value="1"/>
</dbReference>
<dbReference type="PANTHER" id="PTHR16453:SF9">
    <property type="entry name" value="GATOR COMPLEX PROTEIN MIOS"/>
    <property type="match status" value="1"/>
</dbReference>
<evidence type="ECO:0000259" key="4">
    <source>
        <dbReference type="Pfam" id="PF17034"/>
    </source>
</evidence>
<evidence type="ECO:0000313" key="6">
    <source>
        <dbReference type="EMBL" id="JAV21096.1"/>
    </source>
</evidence>
<evidence type="ECO:0000259" key="5">
    <source>
        <dbReference type="Pfam" id="PF21719"/>
    </source>
</evidence>
<dbReference type="Pfam" id="PF21719">
    <property type="entry name" value="MIOS_a-sol"/>
    <property type="match status" value="1"/>
</dbReference>
<reference evidence="6" key="1">
    <citation type="submission" date="2017-01" db="EMBL/GenBank/DDBJ databases">
        <title>A deep insight into the sialotranscriptome of adult male and female Cluex tarsalis mosquitoes.</title>
        <authorList>
            <person name="Ribeiro J.M."/>
            <person name="Moreira F."/>
            <person name="Bernard K.A."/>
            <person name="Calvo E."/>
        </authorList>
    </citation>
    <scope>NUCLEOTIDE SEQUENCE</scope>
    <source>
        <strain evidence="6">Kern County</strain>
        <tissue evidence="6">Salivary glands</tissue>
    </source>
</reference>
<dbReference type="GO" id="GO:1904263">
    <property type="term" value="P:positive regulation of TORC1 signaling"/>
    <property type="evidence" value="ECO:0007669"/>
    <property type="project" value="TreeGrafter"/>
</dbReference>
<dbReference type="GO" id="GO:0005737">
    <property type="term" value="C:cytoplasm"/>
    <property type="evidence" value="ECO:0007669"/>
    <property type="project" value="TreeGrafter"/>
</dbReference>
<evidence type="ECO:0000256" key="2">
    <source>
        <dbReference type="ARBA" id="ARBA00022574"/>
    </source>
</evidence>
<dbReference type="InterPro" id="IPR031488">
    <property type="entry name" value="Zn_ribbon_mio"/>
</dbReference>
<dbReference type="SUPFAM" id="SSF50978">
    <property type="entry name" value="WD40 repeat-like"/>
    <property type="match status" value="1"/>
</dbReference>
<dbReference type="PANTHER" id="PTHR16453">
    <property type="entry name" value="WD40 DOMAIN-CONTAINING PROTEIN MIO FAMILY MEMBER"/>
    <property type="match status" value="1"/>
</dbReference>
<dbReference type="InterPro" id="IPR049092">
    <property type="entry name" value="MIOS_a-sol"/>
</dbReference>
<evidence type="ECO:0000256" key="3">
    <source>
        <dbReference type="ARBA" id="ARBA00022737"/>
    </source>
</evidence>
<feature type="domain" description="GATOR2 complex protein MIO zinc-ribbon like" evidence="4">
    <location>
        <begin position="726"/>
        <end position="840"/>
    </location>
</feature>
<dbReference type="GO" id="GO:0034198">
    <property type="term" value="P:cellular response to amino acid starvation"/>
    <property type="evidence" value="ECO:0007669"/>
    <property type="project" value="TreeGrafter"/>
</dbReference>
<keyword evidence="2" id="KW-0853">WD repeat</keyword>
<feature type="domain" description="MIOS-like alpha-solenoid" evidence="5">
    <location>
        <begin position="390"/>
        <end position="612"/>
    </location>
</feature>
<organism evidence="6">
    <name type="scientific">Culex tarsalis</name>
    <name type="common">Encephalitis mosquito</name>
    <dbReference type="NCBI Taxonomy" id="7177"/>
    <lineage>
        <taxon>Eukaryota</taxon>
        <taxon>Metazoa</taxon>
        <taxon>Ecdysozoa</taxon>
        <taxon>Arthropoda</taxon>
        <taxon>Hexapoda</taxon>
        <taxon>Insecta</taxon>
        <taxon>Pterygota</taxon>
        <taxon>Neoptera</taxon>
        <taxon>Endopterygota</taxon>
        <taxon>Diptera</taxon>
        <taxon>Nematocera</taxon>
        <taxon>Culicoidea</taxon>
        <taxon>Culicidae</taxon>
        <taxon>Culicinae</taxon>
        <taxon>Culicini</taxon>
        <taxon>Culex</taxon>
        <taxon>Culex</taxon>
    </lineage>
</organism>
<name>A0A1Q3F0L9_CULTA</name>
<keyword evidence="3" id="KW-0677">Repeat</keyword>
<sequence length="856" mass="96027">MTQTVVELHWFPKYSDRFLTTAGSEINLYQVKNRDLVDHGITTNINLDISKNTTATLIAFETRYQFIRSVAPSYHGSGEILFAAGFPNGKVALCNFATENNVEFTPRVSRPCTCLAWSELEPSIIAMGHDRNRSDHCITIWDTERGVPNQTSILQLIGLSETAHSICWDRTFPQVMIAGMSHKYIKMMDFRQNPATVTVANARTVNGLCIAPNGRYLASYVDNVINLWDMRSLDKAISQIQMQKNITHLSWCPTRSSVLTTLQRDSPLINLIDLHWPGSEMDGGEPHSVKRFVSPFPTRQGSRVPSMSYLSWHPFDLERMLALSGTGMICDYRIPQRVAISWDNNNNLYGNNGNELRQFTSPSPPTTPSDSLNQWDCGIDSYEEDVAETIQKRAINNYGLTAEMHRNGDLAGNANLKGVWKLLDHMNKEDCKLGLNTILGVCSAPDGPAMSRSDPVMMKWTDFAIGSGLVVYRSEHRDTAQLLCGWTFDRTKESSFPAFIDELCANKEFTRAALITCFHFKIKQAIDILGRGAEQSADPSSLLRVAAIALSGFSAERSGLWRKQCGAARTQIDDPYLRCMFSFLAHEKDGFETVTNETEISLSDRMAFACNFLSDLKLAEYIKGMVANCIETGDLNGLLLTGATNDGIKLLQSHLDRTEDVQTVALIAARFLTSDLLTDYRVQYWISTYRDLLDIWGLWEQRAQLDITLGRIRSPPQNSRSVFLLCNFCGKNVSMTLQEDQRLRSNTAVLHKLSSCPNCRKPLPRCALCLLHMGTTMGAISQGHAGSQVGSQVGWQSKPFSKWFSWCQTCRHGGHTEHLAEWFNENTECPVTSCSCKCYAKDLPMPQFPREKYALS</sequence>
<dbReference type="InterPro" id="IPR036322">
    <property type="entry name" value="WD40_repeat_dom_sf"/>
</dbReference>
<dbReference type="CDD" id="cd16691">
    <property type="entry name" value="mRING-H2-C3H3C2_Mio"/>
    <property type="match status" value="1"/>
</dbReference>
<dbReference type="EMBL" id="GFDL01013949">
    <property type="protein sequence ID" value="JAV21096.1"/>
    <property type="molecule type" value="Transcribed_RNA"/>
</dbReference>
<dbReference type="Pfam" id="PF21720">
    <property type="entry name" value="MIOS_WD40"/>
    <property type="match status" value="2"/>
</dbReference>
<accession>A0A1Q3F0L9</accession>
<proteinExistence type="inferred from homology"/>
<comment type="similarity">
    <text evidence="1">Belongs to the WD repeat mio family.</text>
</comment>
<dbReference type="InterPro" id="IPR037593">
    <property type="entry name" value="MIOS/Sea4"/>
</dbReference>
<protein>
    <submittedName>
        <fullName evidence="6">Uncharacterized protein</fullName>
    </submittedName>
</protein>
<dbReference type="AlphaFoldDB" id="A0A1Q3F0L9"/>
<dbReference type="Pfam" id="PF17034">
    <property type="entry name" value="zinc_ribbon_16"/>
    <property type="match status" value="1"/>
</dbReference>